<evidence type="ECO:0000256" key="1">
    <source>
        <dbReference type="ARBA" id="ARBA00022614"/>
    </source>
</evidence>
<dbReference type="STRING" id="861298.SAMN04488136_1502"/>
<dbReference type="Gene3D" id="2.60.40.2390">
    <property type="match status" value="1"/>
</dbReference>
<dbReference type="AlphaFoldDB" id="A0A1G8HEJ1"/>
<keyword evidence="1" id="KW-0433">Leucine-rich repeat</keyword>
<dbReference type="GO" id="GO:0035591">
    <property type="term" value="F:signaling adaptor activity"/>
    <property type="evidence" value="ECO:0007669"/>
    <property type="project" value="TreeGrafter"/>
</dbReference>
<dbReference type="Gene3D" id="3.80.10.10">
    <property type="entry name" value="Ribonuclease Inhibitor"/>
    <property type="match status" value="1"/>
</dbReference>
<dbReference type="Proteomes" id="UP000198854">
    <property type="component" value="Unassembled WGS sequence"/>
</dbReference>
<evidence type="ECO:0000256" key="2">
    <source>
        <dbReference type="ARBA" id="ARBA00022737"/>
    </source>
</evidence>
<dbReference type="EMBL" id="FNDD01000050">
    <property type="protein sequence ID" value="SDI04995.1"/>
    <property type="molecule type" value="Genomic_DNA"/>
</dbReference>
<name>A0A1G8HEJ1_9VIBR</name>
<gene>
    <name evidence="3" type="ORF">SAMN04488136_1502</name>
</gene>
<dbReference type="SUPFAM" id="SSF52058">
    <property type="entry name" value="L domain-like"/>
    <property type="match status" value="1"/>
</dbReference>
<accession>A0A1G8HEJ1</accession>
<proteinExistence type="predicted"/>
<dbReference type="InterPro" id="IPR052574">
    <property type="entry name" value="CDIRP"/>
</dbReference>
<keyword evidence="4" id="KW-1185">Reference proteome</keyword>
<reference evidence="4" key="1">
    <citation type="submission" date="2016-10" db="EMBL/GenBank/DDBJ databases">
        <authorList>
            <person name="Varghese N."/>
            <person name="Submissions S."/>
        </authorList>
    </citation>
    <scope>NUCLEOTIDE SEQUENCE [LARGE SCALE GENOMIC DNA]</scope>
    <source>
        <strain evidence="4">CGMCC 1.10228</strain>
    </source>
</reference>
<evidence type="ECO:0000313" key="3">
    <source>
        <dbReference type="EMBL" id="SDI04995.1"/>
    </source>
</evidence>
<dbReference type="InterPro" id="IPR032675">
    <property type="entry name" value="LRR_dom_sf"/>
</dbReference>
<sequence length="587" mass="65933">MKPSVDRHIIRMRRGMFIASLITLSGCASLSEPKVIDDILFSDKNFALCFSGVESYSPAAVTEIDCSDSNITSVDELKYFPNLEHLVLLNNQIAHLNTRNNPKLERIVVAGNDLTDIDVSHNPELKMLNVSKNQLTQLDVSRNPLLESLYAYKMPIAELDVSHLDKLRDLGLSMHKLNELDVTHNPNLSSLNLTSGSLTRLDLSHNPKLGYLYLSSNRLTALDVSHNPELKQLNVRNNKLTKLDLSQQTKLQEVKADYNALDEFALGKNPQLRALEINNNQLSELDISQQSGLTKLIAFNNPLYDITFDHDHKFDLFSVEGTPYTAALTTTSQEPEKAQGISNLLAPRVSIIEGGVITQKGHQYEVTPTQMVAPSLGQYIGFRYSVTLPKNAQGKVDPNLAKTSQFPITVRMTHPEIVDPKTGKGFTVSTWTDTMFKHDQNLAMWYFGDKSELVSGRWVLEILYRDNVVARKAFQLINLDDPKEQQAIKQALVLQRLLTKGAGFLCANKSLQSCLHIESEAQCEQTLEPYNQECQAQAKAMIDKQKDSIKSKDALTKYTKLYIGCLAAKYVEVKQLDRQEVRECIKP</sequence>
<organism evidence="3 4">
    <name type="scientific">Vibrio xiamenensis</name>
    <dbReference type="NCBI Taxonomy" id="861298"/>
    <lineage>
        <taxon>Bacteria</taxon>
        <taxon>Pseudomonadati</taxon>
        <taxon>Pseudomonadota</taxon>
        <taxon>Gammaproteobacteria</taxon>
        <taxon>Vibrionales</taxon>
        <taxon>Vibrionaceae</taxon>
        <taxon>Vibrio</taxon>
    </lineage>
</organism>
<keyword evidence="2" id="KW-0677">Repeat</keyword>
<protein>
    <submittedName>
        <fullName evidence="3">Uncharacterized protein</fullName>
    </submittedName>
</protein>
<dbReference type="OrthoDB" id="6306965at2"/>
<dbReference type="PANTHER" id="PTHR47566">
    <property type="match status" value="1"/>
</dbReference>
<dbReference type="PANTHER" id="PTHR47566:SF1">
    <property type="entry name" value="PROTEIN NUD1"/>
    <property type="match status" value="1"/>
</dbReference>
<dbReference type="PROSITE" id="PS51257">
    <property type="entry name" value="PROKAR_LIPOPROTEIN"/>
    <property type="match status" value="1"/>
</dbReference>
<evidence type="ECO:0000313" key="4">
    <source>
        <dbReference type="Proteomes" id="UP000198854"/>
    </source>
</evidence>
<dbReference type="RefSeq" id="WP_093279411.1">
    <property type="nucleotide sequence ID" value="NZ_FNDD01000050.1"/>
</dbReference>